<evidence type="ECO:0000313" key="2">
    <source>
        <dbReference type="Proteomes" id="UP000186132"/>
    </source>
</evidence>
<dbReference type="AlphaFoldDB" id="A0A1M5UH00"/>
<dbReference type="EMBL" id="FQVU01000008">
    <property type="protein sequence ID" value="SHH62211.1"/>
    <property type="molecule type" value="Genomic_DNA"/>
</dbReference>
<protein>
    <submittedName>
        <fullName evidence="1">Uncharacterized protein</fullName>
    </submittedName>
</protein>
<proteinExistence type="predicted"/>
<gene>
    <name evidence="1" type="ORF">SAMN05443575_4217</name>
</gene>
<dbReference type="STRING" id="1206085.SAMN05443575_4217"/>
<sequence>MVLLGCLAVALSACVPSERVVSRDMAEYDLPYLGREAVFTSVADWRSLNRPTDAMRDYFGGGGTYLVVAAQRDRVTLVVWKTDSPYGQPFDGGEKATGHGCVTLSRAPGQPGSRRPVRSVVVPCPDHLGPQPDGFQTSWGRDANALQAVQGVLTGVDFRTVAYVLPEPYQSPVRRTRAEMLAMIRGTPISRRETLTVEPAARQPHGRLVARLSAAATAADAVDTRRSVVARSCGVVDVRLNGTLPPGQSHVVTAARCR</sequence>
<accession>A0A1M5UH00</accession>
<organism evidence="1 2">
    <name type="scientific">Jatrophihabitans endophyticus</name>
    <dbReference type="NCBI Taxonomy" id="1206085"/>
    <lineage>
        <taxon>Bacteria</taxon>
        <taxon>Bacillati</taxon>
        <taxon>Actinomycetota</taxon>
        <taxon>Actinomycetes</taxon>
        <taxon>Jatrophihabitantales</taxon>
        <taxon>Jatrophihabitantaceae</taxon>
        <taxon>Jatrophihabitans</taxon>
    </lineage>
</organism>
<dbReference type="Proteomes" id="UP000186132">
    <property type="component" value="Unassembled WGS sequence"/>
</dbReference>
<reference evidence="1 2" key="1">
    <citation type="submission" date="2016-11" db="EMBL/GenBank/DDBJ databases">
        <authorList>
            <person name="Jaros S."/>
            <person name="Januszkiewicz K."/>
            <person name="Wedrychowicz H."/>
        </authorList>
    </citation>
    <scope>NUCLEOTIDE SEQUENCE [LARGE SCALE GENOMIC DNA]</scope>
    <source>
        <strain evidence="1 2">DSM 45627</strain>
    </source>
</reference>
<keyword evidence="2" id="KW-1185">Reference proteome</keyword>
<name>A0A1M5UH00_9ACTN</name>
<evidence type="ECO:0000313" key="1">
    <source>
        <dbReference type="EMBL" id="SHH62211.1"/>
    </source>
</evidence>